<dbReference type="InterPro" id="IPR036061">
    <property type="entry name" value="CheW-like_dom_sf"/>
</dbReference>
<evidence type="ECO:0000256" key="3">
    <source>
        <dbReference type="ARBA" id="ARBA00022553"/>
    </source>
</evidence>
<evidence type="ECO:0000256" key="5">
    <source>
        <dbReference type="ARBA" id="ARBA00022741"/>
    </source>
</evidence>
<organism evidence="9 10">
    <name type="scientific">Pseudobacteriovorax antillogorgiicola</name>
    <dbReference type="NCBI Taxonomy" id="1513793"/>
    <lineage>
        <taxon>Bacteria</taxon>
        <taxon>Pseudomonadati</taxon>
        <taxon>Bdellovibrionota</taxon>
        <taxon>Oligoflexia</taxon>
        <taxon>Oligoflexales</taxon>
        <taxon>Pseudobacteriovoracaceae</taxon>
        <taxon>Pseudobacteriovorax</taxon>
    </lineage>
</organism>
<feature type="domain" description="HPt" evidence="8">
    <location>
        <begin position="15"/>
        <end position="118"/>
    </location>
</feature>
<dbReference type="FunFam" id="3.30.565.10:FF:000016">
    <property type="entry name" value="Chemotaxis protein CheA, putative"/>
    <property type="match status" value="1"/>
</dbReference>
<dbReference type="SUPFAM" id="SSF50341">
    <property type="entry name" value="CheW-like"/>
    <property type="match status" value="1"/>
</dbReference>
<dbReference type="PROSITE" id="PS50894">
    <property type="entry name" value="HPT"/>
    <property type="match status" value="1"/>
</dbReference>
<dbReference type="RefSeq" id="WP_132316205.1">
    <property type="nucleotide sequence ID" value="NZ_FWZT01000003.1"/>
</dbReference>
<feature type="modified residue" description="Phosphohistidine" evidence="7">
    <location>
        <position position="61"/>
    </location>
</feature>
<comment type="catalytic activity">
    <reaction evidence="1">
        <text>ATP + protein L-histidine = ADP + protein N-phospho-L-histidine.</text>
        <dbReference type="EC" id="2.7.13.3"/>
    </reaction>
</comment>
<dbReference type="InterPro" id="IPR003594">
    <property type="entry name" value="HATPase_dom"/>
</dbReference>
<keyword evidence="5" id="KW-0547">Nucleotide-binding</keyword>
<evidence type="ECO:0000256" key="6">
    <source>
        <dbReference type="ARBA" id="ARBA00022777"/>
    </source>
</evidence>
<keyword evidence="4" id="KW-0808">Transferase</keyword>
<accession>A0A1Y6BC51</accession>
<dbReference type="AlphaFoldDB" id="A0A1Y6BC51"/>
<dbReference type="InterPro" id="IPR004358">
    <property type="entry name" value="Sig_transdc_His_kin-like_C"/>
</dbReference>
<dbReference type="Gene3D" id="3.30.565.10">
    <property type="entry name" value="Histidine kinase-like ATPase, C-terminal domain"/>
    <property type="match status" value="1"/>
</dbReference>
<evidence type="ECO:0000259" key="8">
    <source>
        <dbReference type="PROSITE" id="PS50894"/>
    </source>
</evidence>
<dbReference type="GO" id="GO:0000155">
    <property type="term" value="F:phosphorelay sensor kinase activity"/>
    <property type="evidence" value="ECO:0007669"/>
    <property type="project" value="UniProtKB-ARBA"/>
</dbReference>
<dbReference type="Pfam" id="PF01627">
    <property type="entry name" value="Hpt"/>
    <property type="match status" value="1"/>
</dbReference>
<evidence type="ECO:0000313" key="9">
    <source>
        <dbReference type="EMBL" id="SMF00362.1"/>
    </source>
</evidence>
<evidence type="ECO:0000256" key="2">
    <source>
        <dbReference type="ARBA" id="ARBA00012438"/>
    </source>
</evidence>
<dbReference type="Gene3D" id="1.20.120.160">
    <property type="entry name" value="HPT domain"/>
    <property type="match status" value="1"/>
</dbReference>
<dbReference type="Proteomes" id="UP000192907">
    <property type="component" value="Unassembled WGS sequence"/>
</dbReference>
<keyword evidence="6" id="KW-0418">Kinase</keyword>
<dbReference type="STRING" id="1513793.SAMN06296036_10394"/>
<evidence type="ECO:0000313" key="10">
    <source>
        <dbReference type="Proteomes" id="UP000192907"/>
    </source>
</evidence>
<dbReference type="EMBL" id="FWZT01000003">
    <property type="protein sequence ID" value="SMF00362.1"/>
    <property type="molecule type" value="Genomic_DNA"/>
</dbReference>
<proteinExistence type="predicted"/>
<dbReference type="InterPro" id="IPR036890">
    <property type="entry name" value="HATPase_C_sf"/>
</dbReference>
<protein>
    <recommendedName>
        <fullName evidence="2">histidine kinase</fullName>
        <ecNumber evidence="2">2.7.13.3</ecNumber>
    </recommendedName>
</protein>
<dbReference type="SMART" id="SM00387">
    <property type="entry name" value="HATPase_c"/>
    <property type="match status" value="1"/>
</dbReference>
<gene>
    <name evidence="9" type="ORF">SAMN06296036_10394</name>
</gene>
<dbReference type="Pfam" id="PF02518">
    <property type="entry name" value="HATPase_c"/>
    <property type="match status" value="1"/>
</dbReference>
<evidence type="ECO:0000256" key="4">
    <source>
        <dbReference type="ARBA" id="ARBA00022679"/>
    </source>
</evidence>
<dbReference type="OrthoDB" id="9146932at2"/>
<dbReference type="InterPro" id="IPR051315">
    <property type="entry name" value="Bact_Chemotaxis_CheA"/>
</dbReference>
<keyword evidence="3 7" id="KW-0597">Phosphoprotein</keyword>
<evidence type="ECO:0000256" key="7">
    <source>
        <dbReference type="PROSITE-ProRule" id="PRU00110"/>
    </source>
</evidence>
<name>A0A1Y6BC51_9BACT</name>
<dbReference type="InterPro" id="IPR008207">
    <property type="entry name" value="Sig_transdc_His_kin_Hpt_dom"/>
</dbReference>
<dbReference type="SUPFAM" id="SSF55874">
    <property type="entry name" value="ATPase domain of HSP90 chaperone/DNA topoisomerase II/histidine kinase"/>
    <property type="match status" value="1"/>
</dbReference>
<dbReference type="PRINTS" id="PR00344">
    <property type="entry name" value="BCTRLSENSOR"/>
</dbReference>
<dbReference type="EC" id="2.7.13.3" evidence="2"/>
<sequence length="683" mass="77779">MIKDLQELELHREFLGEQYEEMLQNFQSEVYDLIKDLQMMFFEKDHYPSTEDLNLAMRILHTLKGTTAQFKLKKTSKFIHSIEDIFCAIRDQKQEFNSGTYQTLVPFLNCLRTLVEVMGPDILKAEAFQSQLRALAFYHQAFLRLYDKEHQAYSPKGKPKNRTNYRGLLDFVEKADLSSNKRDQGNRKQHTYGIREQDLDSLTSNLCQALFTLTDRRSGHRHQVLQLLEQSIVTLQSSRQVSLAPLATKSESLLVDLANRLRKKVCTKVSGMSEVNIDITWFQILSDCMTHLCRNAIDHGIEMPEDRLEKGKPETGAVRIAVEQRSGRIVVTFEEDGKGLHGNQIAARAVEKGVISQTELEQLNFYERQALIFHPGFSSNDTVTDLSGRGVGMDVVRSQVENAGGSVYFDSEVDQYTRFEINIPIAFFEEEAVLFRYGQQVYSLSKACIVDCYYPDRSRVDMGALETDNGDIYTLLHLKDIDHSTAMFEKQCYLALDLGGTPVAIGVDELLGTFDLFFFPMEELQRKIPYLGSVAYSKDYGAVLAIDRFYLHQGLNNFLFDDDDMRGNQSEFESHQKAGEMSQVPIARLEESFQDQDYLNHILAEARKACPELPVSQLIVPLSETIDEMLAKLAHFGTQTVDLATWNSWKSGHLEDLSSVHAKLFNVIEDDLMNQISSSKAAA</sequence>
<evidence type="ECO:0000256" key="1">
    <source>
        <dbReference type="ARBA" id="ARBA00000085"/>
    </source>
</evidence>
<dbReference type="GO" id="GO:0006935">
    <property type="term" value="P:chemotaxis"/>
    <property type="evidence" value="ECO:0007669"/>
    <property type="project" value="InterPro"/>
</dbReference>
<dbReference type="InterPro" id="IPR036641">
    <property type="entry name" value="HPT_dom_sf"/>
</dbReference>
<dbReference type="PANTHER" id="PTHR43395">
    <property type="entry name" value="SENSOR HISTIDINE KINASE CHEA"/>
    <property type="match status" value="1"/>
</dbReference>
<dbReference type="PANTHER" id="PTHR43395:SF10">
    <property type="entry name" value="CHEMOTAXIS PROTEIN CHEA"/>
    <property type="match status" value="1"/>
</dbReference>
<reference evidence="10" key="1">
    <citation type="submission" date="2017-04" db="EMBL/GenBank/DDBJ databases">
        <authorList>
            <person name="Varghese N."/>
            <person name="Submissions S."/>
        </authorList>
    </citation>
    <scope>NUCLEOTIDE SEQUENCE [LARGE SCALE GENOMIC DNA]</scope>
    <source>
        <strain evidence="10">RKEM611</strain>
    </source>
</reference>
<keyword evidence="10" id="KW-1185">Reference proteome</keyword>
<dbReference type="SUPFAM" id="SSF47226">
    <property type="entry name" value="Histidine-containing phosphotransfer domain, HPT domain"/>
    <property type="match status" value="1"/>
</dbReference>
<dbReference type="CDD" id="cd00088">
    <property type="entry name" value="HPT"/>
    <property type="match status" value="1"/>
</dbReference>